<dbReference type="RefSeq" id="WP_118333226.1">
    <property type="nucleotide sequence ID" value="NZ_QSFZ01000002.1"/>
</dbReference>
<dbReference type="AlphaFoldDB" id="A0A413U821"/>
<dbReference type="EMBL" id="QSFZ01000002">
    <property type="protein sequence ID" value="RHA94041.1"/>
    <property type="molecule type" value="Genomic_DNA"/>
</dbReference>
<gene>
    <name evidence="1" type="ORF">DW912_03230</name>
</gene>
<name>A0A413U821_9FIRM</name>
<dbReference type="Proteomes" id="UP000286220">
    <property type="component" value="Unassembled WGS sequence"/>
</dbReference>
<proteinExistence type="predicted"/>
<comment type="caution">
    <text evidence="1">The sequence shown here is derived from an EMBL/GenBank/DDBJ whole genome shotgun (WGS) entry which is preliminary data.</text>
</comment>
<accession>A0A413U821</accession>
<protein>
    <submittedName>
        <fullName evidence="1">Uncharacterized protein</fullName>
    </submittedName>
</protein>
<sequence length="158" mass="18026">MDLAMVILTALAVLVSVIALYVSFKASQKGNELASVANDLTKTANDMQMAQVEMQIRELILSARSRYEDKVVQFKNDEDIELCKSMLDSALEGVLNAYDEACAKYLDGKVDKERFKKLYHDEIRQLVDDATTKEKYMEPQTKFHATVKVYTEWNNLES</sequence>
<reference evidence="1 2" key="1">
    <citation type="submission" date="2018-08" db="EMBL/GenBank/DDBJ databases">
        <title>A genome reference for cultivated species of the human gut microbiota.</title>
        <authorList>
            <person name="Zou Y."/>
            <person name="Xue W."/>
            <person name="Luo G."/>
        </authorList>
    </citation>
    <scope>NUCLEOTIDE SEQUENCE [LARGE SCALE GENOMIC DNA]</scope>
    <source>
        <strain evidence="1 2">AM42-17AT</strain>
    </source>
</reference>
<evidence type="ECO:0000313" key="2">
    <source>
        <dbReference type="Proteomes" id="UP000286220"/>
    </source>
</evidence>
<evidence type="ECO:0000313" key="1">
    <source>
        <dbReference type="EMBL" id="RHA94041.1"/>
    </source>
</evidence>
<organism evidence="1 2">
    <name type="scientific">Agathobacter rectalis</name>
    <dbReference type="NCBI Taxonomy" id="39491"/>
    <lineage>
        <taxon>Bacteria</taxon>
        <taxon>Bacillati</taxon>
        <taxon>Bacillota</taxon>
        <taxon>Clostridia</taxon>
        <taxon>Lachnospirales</taxon>
        <taxon>Lachnospiraceae</taxon>
        <taxon>Agathobacter</taxon>
    </lineage>
</organism>